<dbReference type="RefSeq" id="WP_341836114.1">
    <property type="nucleotide sequence ID" value="NZ_CP149822.1"/>
</dbReference>
<proteinExistence type="predicted"/>
<accession>A0ABZ2YNE4</accession>
<name>A0ABZ2YNE4_9BACT</name>
<dbReference type="Pfam" id="PF13289">
    <property type="entry name" value="SIR2_2"/>
    <property type="match status" value="1"/>
</dbReference>
<dbReference type="Proteomes" id="UP001485459">
    <property type="component" value="Chromosome"/>
</dbReference>
<keyword evidence="2" id="KW-1185">Reference proteome</keyword>
<sequence length="302" mass="35315">MYTLVYGNGFNRLSKDSISWNELLKKIHPLLESTENIPYTVIYEQILLERPAELPNILKDEEGLKVSIAELLAKFKTNEFYEHLLDLALPNYLTTNYEHSLQSTFKEKFNGMVYDNSTEDVYSIRRNFSCIQDGVDYCKIWHMHGDVSHPKSIMLGLDQYCGSVGKIDNYIKGKYDLTLNGEKLKPVRIEEKLKNESFDSYSWIDLFFSTHVYIIGLSLEFSEIDLWWILNKRARLLKDRLIDRNRNSIVFYSKSEKVERVKLIESFGITVIQGKSNQSYEDFYMSAIRDIKSKVGKMEVNS</sequence>
<organism evidence="1 2">
    <name type="scientific">Chitinophaga pollutisoli</name>
    <dbReference type="NCBI Taxonomy" id="3133966"/>
    <lineage>
        <taxon>Bacteria</taxon>
        <taxon>Pseudomonadati</taxon>
        <taxon>Bacteroidota</taxon>
        <taxon>Chitinophagia</taxon>
        <taxon>Chitinophagales</taxon>
        <taxon>Chitinophagaceae</taxon>
        <taxon>Chitinophaga</taxon>
    </lineage>
</organism>
<evidence type="ECO:0000313" key="2">
    <source>
        <dbReference type="Proteomes" id="UP001485459"/>
    </source>
</evidence>
<reference evidence="2" key="1">
    <citation type="submission" date="2024-03" db="EMBL/GenBank/DDBJ databases">
        <title>Chitinophaga horti sp. nov., isolated from garden soil.</title>
        <authorList>
            <person name="Lee D.S."/>
            <person name="Han D.M."/>
            <person name="Baek J.H."/>
            <person name="Choi D.G."/>
            <person name="Jeon J.H."/>
            <person name="Jeon C.O."/>
        </authorList>
    </citation>
    <scope>NUCLEOTIDE SEQUENCE [LARGE SCALE GENOMIC DNA]</scope>
    <source>
        <strain evidence="2">GPA1</strain>
    </source>
</reference>
<protein>
    <submittedName>
        <fullName evidence="1">SIR2 family protein</fullName>
    </submittedName>
</protein>
<evidence type="ECO:0000313" key="1">
    <source>
        <dbReference type="EMBL" id="WZN41259.1"/>
    </source>
</evidence>
<dbReference type="EMBL" id="CP149822">
    <property type="protein sequence ID" value="WZN41259.1"/>
    <property type="molecule type" value="Genomic_DNA"/>
</dbReference>
<gene>
    <name evidence="1" type="ORF">WJU16_25175</name>
</gene>